<keyword evidence="1" id="KW-1133">Transmembrane helix</keyword>
<reference evidence="2 3" key="1">
    <citation type="submission" date="2019-09" db="EMBL/GenBank/DDBJ databases">
        <title>Non-baumannii Acinetobacter spp. carrying blaNDM-1 isolated in China.</title>
        <authorList>
            <person name="Cui C."/>
            <person name="Chen C."/>
            <person name="Sun J."/>
            <person name="Liu Y."/>
        </authorList>
    </citation>
    <scope>NUCLEOTIDE SEQUENCE [LARGE SCALE GENOMIC DNA]</scope>
    <source>
        <strain evidence="2 3">B18</strain>
    </source>
</reference>
<evidence type="ECO:0000256" key="1">
    <source>
        <dbReference type="SAM" id="Phobius"/>
    </source>
</evidence>
<accession>A0A6C0XZK5</accession>
<feature type="transmembrane region" description="Helical" evidence="1">
    <location>
        <begin position="148"/>
        <end position="167"/>
    </location>
</feature>
<dbReference type="EMBL" id="CP044455">
    <property type="protein sequence ID" value="QIC69361.1"/>
    <property type="molecule type" value="Genomic_DNA"/>
</dbReference>
<organism evidence="2 3">
    <name type="scientific">Acinetobacter indicus</name>
    <dbReference type="NCBI Taxonomy" id="756892"/>
    <lineage>
        <taxon>Bacteria</taxon>
        <taxon>Pseudomonadati</taxon>
        <taxon>Pseudomonadota</taxon>
        <taxon>Gammaproteobacteria</taxon>
        <taxon>Moraxellales</taxon>
        <taxon>Moraxellaceae</taxon>
        <taxon>Acinetobacter</taxon>
    </lineage>
</organism>
<name>A0A6C0XZK5_9GAMM</name>
<gene>
    <name evidence="2" type="ORF">FSC09_02485</name>
</gene>
<keyword evidence="1" id="KW-0812">Transmembrane</keyword>
<feature type="transmembrane region" description="Helical" evidence="1">
    <location>
        <begin position="94"/>
        <end position="116"/>
    </location>
</feature>
<dbReference type="Pfam" id="PF13803">
    <property type="entry name" value="DUF4184"/>
    <property type="match status" value="1"/>
</dbReference>
<keyword evidence="1" id="KW-0472">Membrane</keyword>
<dbReference type="Proteomes" id="UP000503440">
    <property type="component" value="Chromosome"/>
</dbReference>
<proteinExistence type="predicted"/>
<sequence>MPFTLSHAVLAPPIAQLTGHRLPVAALAIGCMLPDLSRLFTTDQGGLNHLWSSIVHPNLWLGLAFCAAWYLIYRPVLYRALGIQHELNLDSFKSALGFLLAMVLGLLLGNATHLIWDGLTHVDFRTFAFHEFLNQPVSWFSQTYPLHFILQIGSSLLALPFLLWMCWRYYQRYRQHWPVSRRVKQAAAILIGLAILLGAYSVWDYARYFSDELWYSHRYYFLGRAFNEFSQGALIILTTGCILFQILDRNHEFG</sequence>
<feature type="transmembrane region" description="Helical" evidence="1">
    <location>
        <begin position="229"/>
        <end position="247"/>
    </location>
</feature>
<evidence type="ECO:0000313" key="3">
    <source>
        <dbReference type="Proteomes" id="UP000503440"/>
    </source>
</evidence>
<dbReference type="RefSeq" id="WP_163145450.1">
    <property type="nucleotide sequence ID" value="NZ_CP044455.1"/>
</dbReference>
<protein>
    <submittedName>
        <fullName evidence="2">DUF4184 family protein</fullName>
    </submittedName>
</protein>
<feature type="transmembrane region" description="Helical" evidence="1">
    <location>
        <begin position="187"/>
        <end position="209"/>
    </location>
</feature>
<feature type="transmembrane region" description="Helical" evidence="1">
    <location>
        <begin position="52"/>
        <end position="73"/>
    </location>
</feature>
<dbReference type="InterPro" id="IPR025238">
    <property type="entry name" value="DUF4184"/>
</dbReference>
<dbReference type="AlphaFoldDB" id="A0A6C0XZK5"/>
<evidence type="ECO:0000313" key="2">
    <source>
        <dbReference type="EMBL" id="QIC69361.1"/>
    </source>
</evidence>